<feature type="region of interest" description="Disordered" evidence="1">
    <location>
        <begin position="1"/>
        <end position="105"/>
    </location>
</feature>
<organism evidence="2 3">
    <name type="scientific">Sistotremastrum suecicum HHB10207 ss-3</name>
    <dbReference type="NCBI Taxonomy" id="1314776"/>
    <lineage>
        <taxon>Eukaryota</taxon>
        <taxon>Fungi</taxon>
        <taxon>Dikarya</taxon>
        <taxon>Basidiomycota</taxon>
        <taxon>Agaricomycotina</taxon>
        <taxon>Agaricomycetes</taxon>
        <taxon>Sistotremastrales</taxon>
        <taxon>Sistotremastraceae</taxon>
        <taxon>Sistotremastrum</taxon>
    </lineage>
</organism>
<feature type="region of interest" description="Disordered" evidence="1">
    <location>
        <begin position="149"/>
        <end position="180"/>
    </location>
</feature>
<sequence length="180" mass="20479">MIMGYGDMPDSLFIFLSPDEGPKEGYSHYRDRNRRQSAVSQNHERSQIHQASSMESDPGTDSDMSTDPSSDDHATEVSADGALRSMNQEDHEHSWNWPRPRPQKLNAKQRNFLDDVEKMLDKSGSSWGSLAEGTIRSRYPERRRKAVTQNIHEDDSGGSAEHLTAQHGRYIATKDMRCQE</sequence>
<dbReference type="EMBL" id="KV428017">
    <property type="protein sequence ID" value="KZT41909.1"/>
    <property type="molecule type" value="Genomic_DNA"/>
</dbReference>
<accession>A0A166GQJ7</accession>
<evidence type="ECO:0000256" key="1">
    <source>
        <dbReference type="SAM" id="MobiDB-lite"/>
    </source>
</evidence>
<protein>
    <submittedName>
        <fullName evidence="2">Uncharacterized protein</fullName>
    </submittedName>
</protein>
<evidence type="ECO:0000313" key="3">
    <source>
        <dbReference type="Proteomes" id="UP000076798"/>
    </source>
</evidence>
<name>A0A166GQJ7_9AGAM</name>
<evidence type="ECO:0000313" key="2">
    <source>
        <dbReference type="EMBL" id="KZT41909.1"/>
    </source>
</evidence>
<gene>
    <name evidence="2" type="ORF">SISSUDRAFT_1030858</name>
</gene>
<feature type="compositionally biased region" description="Low complexity" evidence="1">
    <location>
        <begin position="56"/>
        <end position="68"/>
    </location>
</feature>
<proteinExistence type="predicted"/>
<dbReference type="Proteomes" id="UP000076798">
    <property type="component" value="Unassembled WGS sequence"/>
</dbReference>
<feature type="compositionally biased region" description="Basic and acidic residues" evidence="1">
    <location>
        <begin position="20"/>
        <end position="30"/>
    </location>
</feature>
<keyword evidence="3" id="KW-1185">Reference proteome</keyword>
<dbReference type="AlphaFoldDB" id="A0A166GQJ7"/>
<reference evidence="2 3" key="1">
    <citation type="journal article" date="2016" name="Mol. Biol. Evol.">
        <title>Comparative Genomics of Early-Diverging Mushroom-Forming Fungi Provides Insights into the Origins of Lignocellulose Decay Capabilities.</title>
        <authorList>
            <person name="Nagy L.G."/>
            <person name="Riley R."/>
            <person name="Tritt A."/>
            <person name="Adam C."/>
            <person name="Daum C."/>
            <person name="Floudas D."/>
            <person name="Sun H."/>
            <person name="Yadav J.S."/>
            <person name="Pangilinan J."/>
            <person name="Larsson K.H."/>
            <person name="Matsuura K."/>
            <person name="Barry K."/>
            <person name="Labutti K."/>
            <person name="Kuo R."/>
            <person name="Ohm R.A."/>
            <person name="Bhattacharya S.S."/>
            <person name="Shirouzu T."/>
            <person name="Yoshinaga Y."/>
            <person name="Martin F.M."/>
            <person name="Grigoriev I.V."/>
            <person name="Hibbett D.S."/>
        </authorList>
    </citation>
    <scope>NUCLEOTIDE SEQUENCE [LARGE SCALE GENOMIC DNA]</scope>
    <source>
        <strain evidence="2 3">HHB10207 ss-3</strain>
    </source>
</reference>